<dbReference type="AlphaFoldDB" id="A0A0F9R6B9"/>
<evidence type="ECO:0000313" key="1">
    <source>
        <dbReference type="EMBL" id="KKN20836.1"/>
    </source>
</evidence>
<gene>
    <name evidence="1" type="ORF">LCGC14_0931400</name>
</gene>
<comment type="caution">
    <text evidence="1">The sequence shown here is derived from an EMBL/GenBank/DDBJ whole genome shotgun (WGS) entry which is preliminary data.</text>
</comment>
<reference evidence="1" key="1">
    <citation type="journal article" date="2015" name="Nature">
        <title>Complex archaea that bridge the gap between prokaryotes and eukaryotes.</title>
        <authorList>
            <person name="Spang A."/>
            <person name="Saw J.H."/>
            <person name="Jorgensen S.L."/>
            <person name="Zaremba-Niedzwiedzka K."/>
            <person name="Martijn J."/>
            <person name="Lind A.E."/>
            <person name="van Eijk R."/>
            <person name="Schleper C."/>
            <person name="Guy L."/>
            <person name="Ettema T.J."/>
        </authorList>
    </citation>
    <scope>NUCLEOTIDE SEQUENCE</scope>
</reference>
<name>A0A0F9R6B9_9ZZZZ</name>
<organism evidence="1">
    <name type="scientific">marine sediment metagenome</name>
    <dbReference type="NCBI Taxonomy" id="412755"/>
    <lineage>
        <taxon>unclassified sequences</taxon>
        <taxon>metagenomes</taxon>
        <taxon>ecological metagenomes</taxon>
    </lineage>
</organism>
<accession>A0A0F9R6B9</accession>
<protein>
    <submittedName>
        <fullName evidence="1">Uncharacterized protein</fullName>
    </submittedName>
</protein>
<sequence>MCQLNLIGVPNLLGLDLAESELTLTEGDARTVQTLISAVANATLAPYTNYTNFTTTFDSLDGVVDGLLPKEAFRVPLNSSRLSRVKRLLSWTGEKMRVEDDEALHFFDPVISGAVFDYEYKLAVSGEHTLFNKELINRFVNPNKEVVSSHPSHTPQFTASATSATSFALFPQTHTTYLRLTSTGIAASIAPAIIETYELDSEVGAVKVPMNVGQEVWDFIKVTDSRQNDTRTGNVRYLKRNVQVPGRGGQLVFDMDIRFGKSAILPSPILVGTSGGGVGRVGGGDTNIANLIEAVTSITFAIFNLDSTQTGIIEFLNAQIEDAYFRRLTVTDALEIPHE</sequence>
<dbReference type="EMBL" id="LAZR01003203">
    <property type="protein sequence ID" value="KKN20836.1"/>
    <property type="molecule type" value="Genomic_DNA"/>
</dbReference>
<proteinExistence type="predicted"/>